<accession>A0AA38X4I1</accession>
<organism evidence="2 3">
    <name type="scientific">Cladophialophora chaetospira</name>
    <dbReference type="NCBI Taxonomy" id="386627"/>
    <lineage>
        <taxon>Eukaryota</taxon>
        <taxon>Fungi</taxon>
        <taxon>Dikarya</taxon>
        <taxon>Ascomycota</taxon>
        <taxon>Pezizomycotina</taxon>
        <taxon>Eurotiomycetes</taxon>
        <taxon>Chaetothyriomycetidae</taxon>
        <taxon>Chaetothyriales</taxon>
        <taxon>Herpotrichiellaceae</taxon>
        <taxon>Cladophialophora</taxon>
    </lineage>
</organism>
<evidence type="ECO:0000313" key="2">
    <source>
        <dbReference type="EMBL" id="KAJ9606666.1"/>
    </source>
</evidence>
<comment type="caution">
    <text evidence="2">The sequence shown here is derived from an EMBL/GenBank/DDBJ whole genome shotgun (WGS) entry which is preliminary data.</text>
</comment>
<gene>
    <name evidence="2" type="ORF">H2200_008674</name>
</gene>
<name>A0AA38X4I1_9EURO</name>
<dbReference type="InterPro" id="IPR050466">
    <property type="entry name" value="Carboxylest/Gibb_receptor"/>
</dbReference>
<evidence type="ECO:0000313" key="3">
    <source>
        <dbReference type="Proteomes" id="UP001172673"/>
    </source>
</evidence>
<dbReference type="InterPro" id="IPR029058">
    <property type="entry name" value="AB_hydrolase_fold"/>
</dbReference>
<sequence>MDFSRYGSPSTEWQEFARTHTILPTGLAPGQTPAQLRDATNLGRETVSAANMKASKLDQKVSWSDHQVSTSDGDRIPIRVYRSNDADADMHLPAYIFYHGGGFLFGSISSEDAACSRIAAETHVAVVNVCYRHTPDFKHPTQHNDAWEAFEWIDANAENLKVDRNKLIVGGISAGGGLACSVAVRHIERANHQTSKPRAVIRGQLLCIPWLIHRDAYPFHRFESQDKSSYRQCAGAPVLPMAQLNLFADLLECNTPNDVMLMSVGNMSDDMASRLPKTVLITAGNDTVRDDGLMMATMLQAQS</sequence>
<dbReference type="Pfam" id="PF07859">
    <property type="entry name" value="Abhydrolase_3"/>
    <property type="match status" value="1"/>
</dbReference>
<proteinExistence type="predicted"/>
<dbReference type="PANTHER" id="PTHR23024:SF182">
    <property type="entry name" value="PUTATIVE (AFU_ORTHOLOGUE AFUA_3G14960)-RELATED"/>
    <property type="match status" value="1"/>
</dbReference>
<dbReference type="InterPro" id="IPR013094">
    <property type="entry name" value="AB_hydrolase_3"/>
</dbReference>
<dbReference type="SUPFAM" id="SSF53474">
    <property type="entry name" value="alpha/beta-Hydrolases"/>
    <property type="match status" value="1"/>
</dbReference>
<keyword evidence="3" id="KW-1185">Reference proteome</keyword>
<dbReference type="PANTHER" id="PTHR23024">
    <property type="entry name" value="ARYLACETAMIDE DEACETYLASE"/>
    <property type="match status" value="1"/>
</dbReference>
<feature type="domain" description="Alpha/beta hydrolase fold-3" evidence="1">
    <location>
        <begin position="96"/>
        <end position="302"/>
    </location>
</feature>
<dbReference type="GO" id="GO:0016787">
    <property type="term" value="F:hydrolase activity"/>
    <property type="evidence" value="ECO:0007669"/>
    <property type="project" value="InterPro"/>
</dbReference>
<dbReference type="Proteomes" id="UP001172673">
    <property type="component" value="Unassembled WGS sequence"/>
</dbReference>
<dbReference type="AlphaFoldDB" id="A0AA38X4I1"/>
<dbReference type="Gene3D" id="3.40.50.1820">
    <property type="entry name" value="alpha/beta hydrolase"/>
    <property type="match status" value="1"/>
</dbReference>
<evidence type="ECO:0000259" key="1">
    <source>
        <dbReference type="Pfam" id="PF07859"/>
    </source>
</evidence>
<protein>
    <recommendedName>
        <fullName evidence="1">Alpha/beta hydrolase fold-3 domain-containing protein</fullName>
    </recommendedName>
</protein>
<dbReference type="EMBL" id="JAPDRK010000013">
    <property type="protein sequence ID" value="KAJ9606666.1"/>
    <property type="molecule type" value="Genomic_DNA"/>
</dbReference>
<reference evidence="2" key="1">
    <citation type="submission" date="2022-10" db="EMBL/GenBank/DDBJ databases">
        <title>Culturing micro-colonial fungi from biological soil crusts in the Mojave desert and describing Neophaeococcomyces mojavensis, and introducing the new genera and species Taxawa tesnikishii.</title>
        <authorList>
            <person name="Kurbessoian T."/>
            <person name="Stajich J.E."/>
        </authorList>
    </citation>
    <scope>NUCLEOTIDE SEQUENCE</scope>
    <source>
        <strain evidence="2">TK_41</strain>
    </source>
</reference>